<evidence type="ECO:0000256" key="2">
    <source>
        <dbReference type="PIRSR" id="PIRSR620019-1"/>
    </source>
</evidence>
<name>A0A7W7YR31_9HYPH</name>
<dbReference type="SUPFAM" id="SSF51161">
    <property type="entry name" value="Trimeric LpxA-like enzymes"/>
    <property type="match status" value="1"/>
</dbReference>
<feature type="active site" description="Proton acceptor" evidence="2">
    <location>
        <position position="140"/>
    </location>
</feature>
<dbReference type="GO" id="GO:0016746">
    <property type="term" value="F:acyltransferase activity"/>
    <property type="evidence" value="ECO:0007669"/>
    <property type="project" value="UniProtKB-KW"/>
</dbReference>
<accession>A0A7W7YR31</accession>
<proteinExistence type="inferred from homology"/>
<evidence type="ECO:0000313" key="5">
    <source>
        <dbReference type="Proteomes" id="UP000535406"/>
    </source>
</evidence>
<dbReference type="PANTHER" id="PTHR43300:SF7">
    <property type="entry name" value="UDP-N-ACETYLBACILLOSAMINE N-ACETYLTRANSFERASE"/>
    <property type="match status" value="1"/>
</dbReference>
<sequence length="215" mass="22764">MAVYAFYSAGGFAREIHAGFVHSIGMVDNGERGEVVFIDDAAESQGQVIRGSRVISYEEAKSIPGIKVNVAFADPKLRRKKVEMCAADGLETFSSFAPTSIIGDDVKIGHSAIFAHNSMVTSDAQIGDSFHCNIYAYVSHDCIVGDFVTFAPRASMNGRVKIEDDVYVGTGAIILPGKTDRYLTIGKGAIIGAGAVVTKDVEPGSVMVGAPAKPR</sequence>
<dbReference type="PANTHER" id="PTHR43300">
    <property type="entry name" value="ACETYLTRANSFERASE"/>
    <property type="match status" value="1"/>
</dbReference>
<dbReference type="AlphaFoldDB" id="A0A7W7YR31"/>
<dbReference type="InterPro" id="IPR011004">
    <property type="entry name" value="Trimer_LpxA-like_sf"/>
</dbReference>
<dbReference type="NCBIfam" id="TIGR03570">
    <property type="entry name" value="NeuD_NnaD"/>
    <property type="match status" value="1"/>
</dbReference>
<dbReference type="EMBL" id="JACHIK010000001">
    <property type="protein sequence ID" value="MBB5040796.1"/>
    <property type="molecule type" value="Genomic_DNA"/>
</dbReference>
<evidence type="ECO:0000313" key="4">
    <source>
        <dbReference type="EMBL" id="MBB5040796.1"/>
    </source>
</evidence>
<dbReference type="Proteomes" id="UP000535406">
    <property type="component" value="Unassembled WGS sequence"/>
</dbReference>
<keyword evidence="4" id="KW-0012">Acyltransferase</keyword>
<dbReference type="CDD" id="cd03360">
    <property type="entry name" value="LbH_AT_putative"/>
    <property type="match status" value="1"/>
</dbReference>
<dbReference type="InterPro" id="IPR020019">
    <property type="entry name" value="AcTrfase_PglD-like"/>
</dbReference>
<feature type="binding site" evidence="3">
    <location>
        <begin position="39"/>
        <end position="40"/>
    </location>
    <ligand>
        <name>substrate</name>
    </ligand>
</feature>
<feature type="site" description="Increases basicity of active site His" evidence="2">
    <location>
        <position position="141"/>
    </location>
</feature>
<protein>
    <submittedName>
        <fullName evidence="4">Sugar O-acyltransferase (Sialic acid O-acetyltransferase NeuD family)</fullName>
    </submittedName>
</protein>
<keyword evidence="4" id="KW-0808">Transferase</keyword>
<evidence type="ECO:0000256" key="1">
    <source>
        <dbReference type="ARBA" id="ARBA00007274"/>
    </source>
</evidence>
<dbReference type="RefSeq" id="WP_184139909.1">
    <property type="nucleotide sequence ID" value="NZ_JACHIK010000001.1"/>
</dbReference>
<dbReference type="Gene3D" id="2.160.10.10">
    <property type="entry name" value="Hexapeptide repeat proteins"/>
    <property type="match status" value="1"/>
</dbReference>
<comment type="similarity">
    <text evidence="1">Belongs to the transferase hexapeptide repeat family.</text>
</comment>
<keyword evidence="5" id="KW-1185">Reference proteome</keyword>
<gene>
    <name evidence="4" type="ORF">HNQ66_000174</name>
</gene>
<evidence type="ECO:0000256" key="3">
    <source>
        <dbReference type="PIRSR" id="PIRSR620019-2"/>
    </source>
</evidence>
<dbReference type="Gene3D" id="3.40.50.20">
    <property type="match status" value="1"/>
</dbReference>
<dbReference type="InterPro" id="IPR050179">
    <property type="entry name" value="Trans_hexapeptide_repeat"/>
</dbReference>
<comment type="caution">
    <text evidence="4">The sequence shown here is derived from an EMBL/GenBank/DDBJ whole genome shotgun (WGS) entry which is preliminary data.</text>
</comment>
<organism evidence="4 5">
    <name type="scientific">Shinella fusca</name>
    <dbReference type="NCBI Taxonomy" id="544480"/>
    <lineage>
        <taxon>Bacteria</taxon>
        <taxon>Pseudomonadati</taxon>
        <taxon>Pseudomonadota</taxon>
        <taxon>Alphaproteobacteria</taxon>
        <taxon>Hyphomicrobiales</taxon>
        <taxon>Rhizobiaceae</taxon>
        <taxon>Shinella</taxon>
    </lineage>
</organism>
<reference evidence="4 5" key="1">
    <citation type="submission" date="2020-08" db="EMBL/GenBank/DDBJ databases">
        <title>Genomic Encyclopedia of Type Strains, Phase IV (KMG-IV): sequencing the most valuable type-strain genomes for metagenomic binning, comparative biology and taxonomic classification.</title>
        <authorList>
            <person name="Goeker M."/>
        </authorList>
    </citation>
    <scope>NUCLEOTIDE SEQUENCE [LARGE SCALE GENOMIC DNA]</scope>
    <source>
        <strain evidence="4 5">DSM 21319</strain>
    </source>
</reference>